<keyword evidence="1" id="KW-0812">Transmembrane</keyword>
<evidence type="ECO:0000313" key="3">
    <source>
        <dbReference type="EMBL" id="SEG64164.1"/>
    </source>
</evidence>
<feature type="domain" description="Transposase IS4 N-terminal" evidence="2">
    <location>
        <begin position="19"/>
        <end position="111"/>
    </location>
</feature>
<organism evidence="3 4">
    <name type="scientific">Actinacidiphila yanglinensis</name>
    <dbReference type="NCBI Taxonomy" id="310779"/>
    <lineage>
        <taxon>Bacteria</taxon>
        <taxon>Bacillati</taxon>
        <taxon>Actinomycetota</taxon>
        <taxon>Actinomycetes</taxon>
        <taxon>Kitasatosporales</taxon>
        <taxon>Streptomycetaceae</taxon>
        <taxon>Actinacidiphila</taxon>
    </lineage>
</organism>
<sequence>MTFRYLGIPSETHLPDRLALRMLVQTFRPELMDRLVDKAERRERRRRLLPAQLMMYFALAMWLFGASSYEEVLAKLTGGLPEMFQGVGDLATAAAIARARMRLGVEPLKALCGHVAASAGRRSPPDDGRVFVFESVAMEAPDTPANRVAYGVAETKDQLKGRALDVWLASLTDCRLRASAVAAITPSRESGVEGVLSEWPHDLLGAGALVVGDQELVTPALWQAVTESGAHQIWCAAERGPARRHLPVERELPDGSYLSTLGPDGPARGSGAGTVVRVVPRTAGSGPGRPADPGARPLALVTSILDDSVTADEISARHARVAELCRSGVGQFTAQIAGPRVVLRSKSPELVQQEIYAMLCTYHAVGHLVSPMYSADLLSDEERGPVV</sequence>
<evidence type="ECO:0000256" key="1">
    <source>
        <dbReference type="SAM" id="Phobius"/>
    </source>
</evidence>
<proteinExistence type="predicted"/>
<dbReference type="InterPro" id="IPR024473">
    <property type="entry name" value="Transposases_IS4_N"/>
</dbReference>
<gene>
    <name evidence="3" type="ORF">SAMN05216223_107232</name>
</gene>
<evidence type="ECO:0000259" key="2">
    <source>
        <dbReference type="Pfam" id="PF13006"/>
    </source>
</evidence>
<keyword evidence="1" id="KW-1133">Transmembrane helix</keyword>
<dbReference type="RefSeq" id="WP_103886948.1">
    <property type="nucleotide sequence ID" value="NZ_FNVU01000007.1"/>
</dbReference>
<dbReference type="OrthoDB" id="477305at2"/>
<dbReference type="EMBL" id="FNVU01000007">
    <property type="protein sequence ID" value="SEG64164.1"/>
    <property type="molecule type" value="Genomic_DNA"/>
</dbReference>
<keyword evidence="1" id="KW-0472">Membrane</keyword>
<protein>
    <submittedName>
        <fullName evidence="3">Insertion element 4 transposase N-terminal</fullName>
    </submittedName>
</protein>
<feature type="transmembrane region" description="Helical" evidence="1">
    <location>
        <begin position="48"/>
        <end position="65"/>
    </location>
</feature>
<dbReference type="Pfam" id="PF13006">
    <property type="entry name" value="Nterm_IS4"/>
    <property type="match status" value="1"/>
</dbReference>
<dbReference type="Proteomes" id="UP000236754">
    <property type="component" value="Unassembled WGS sequence"/>
</dbReference>
<evidence type="ECO:0000313" key="4">
    <source>
        <dbReference type="Proteomes" id="UP000236754"/>
    </source>
</evidence>
<reference evidence="3 4" key="1">
    <citation type="submission" date="2016-10" db="EMBL/GenBank/DDBJ databases">
        <authorList>
            <person name="de Groot N.N."/>
        </authorList>
    </citation>
    <scope>NUCLEOTIDE SEQUENCE [LARGE SCALE GENOMIC DNA]</scope>
    <source>
        <strain evidence="3 4">CGMCC 4.2023</strain>
    </source>
</reference>
<keyword evidence="4" id="KW-1185">Reference proteome</keyword>
<accession>A0A1H6BTY5</accession>
<dbReference type="AlphaFoldDB" id="A0A1H6BTY5"/>
<name>A0A1H6BTY5_9ACTN</name>